<dbReference type="EMBL" id="CP081051">
    <property type="protein sequence ID" value="UWQ39914.1"/>
    <property type="molecule type" value="Genomic_DNA"/>
</dbReference>
<dbReference type="RefSeq" id="WP_259963434.1">
    <property type="nucleotide sequence ID" value="NZ_CP081051.1"/>
</dbReference>
<gene>
    <name evidence="1" type="ORF">K3718_09955</name>
</gene>
<evidence type="ECO:0000313" key="1">
    <source>
        <dbReference type="EMBL" id="UWQ39914.1"/>
    </source>
</evidence>
<dbReference type="Proteomes" id="UP001058514">
    <property type="component" value="Chromosome"/>
</dbReference>
<accession>A0ABY5WEM2</accession>
<evidence type="ECO:0000313" key="2">
    <source>
        <dbReference type="Proteomes" id="UP001058514"/>
    </source>
</evidence>
<proteinExistence type="predicted"/>
<reference evidence="1" key="1">
    <citation type="submission" date="2021-08" db="EMBL/GenBank/DDBJ databases">
        <authorList>
            <person name="Nwanade C."/>
            <person name="Wang M."/>
            <person name="Masoudi A."/>
            <person name="Yu Z."/>
            <person name="Liu J."/>
        </authorList>
    </citation>
    <scope>NUCLEOTIDE SEQUENCE</scope>
    <source>
        <strain evidence="1">S166</strain>
    </source>
</reference>
<protein>
    <submittedName>
        <fullName evidence="1">Uncharacterized protein</fullName>
    </submittedName>
</protein>
<name>A0ABY5WEM2_9RHOB</name>
<keyword evidence="2" id="KW-1185">Reference proteome</keyword>
<organism evidence="1 2">
    <name type="scientific">Leisingera aquaemixtae</name>
    <dbReference type="NCBI Taxonomy" id="1396826"/>
    <lineage>
        <taxon>Bacteria</taxon>
        <taxon>Pseudomonadati</taxon>
        <taxon>Pseudomonadota</taxon>
        <taxon>Alphaproteobacteria</taxon>
        <taxon>Rhodobacterales</taxon>
        <taxon>Roseobacteraceae</taxon>
        <taxon>Leisingera</taxon>
    </lineage>
</organism>
<sequence length="61" mass="7020">MKTRTRDDAGSSNQTRFVTEKMKTHFPVSLRDEPGFLIETPICQTIRQIGFDKFPYSKGNP</sequence>